<dbReference type="InterPro" id="IPR003660">
    <property type="entry name" value="HAMP_dom"/>
</dbReference>
<keyword evidence="6" id="KW-0547">Nucleotide-binding</keyword>
<keyword evidence="2" id="KW-1003">Cell membrane</keyword>
<dbReference type="GO" id="GO:0000155">
    <property type="term" value="F:phosphorelay sensor kinase activity"/>
    <property type="evidence" value="ECO:0007669"/>
    <property type="project" value="InterPro"/>
</dbReference>
<evidence type="ECO:0000256" key="11">
    <source>
        <dbReference type="ARBA" id="ARBA00023136"/>
    </source>
</evidence>
<dbReference type="InterPro" id="IPR036890">
    <property type="entry name" value="HATPase_C_sf"/>
</dbReference>
<keyword evidence="7" id="KW-0418">Kinase</keyword>
<gene>
    <name evidence="14" type="ORF">EJQ19_01005</name>
</gene>
<dbReference type="InterPro" id="IPR003594">
    <property type="entry name" value="HATPase_dom"/>
</dbReference>
<dbReference type="Proteomes" id="UP000276128">
    <property type="component" value="Unassembled WGS sequence"/>
</dbReference>
<evidence type="ECO:0000256" key="3">
    <source>
        <dbReference type="ARBA" id="ARBA00022553"/>
    </source>
</evidence>
<evidence type="ECO:0000256" key="6">
    <source>
        <dbReference type="ARBA" id="ARBA00022741"/>
    </source>
</evidence>
<feature type="domain" description="HAMP" evidence="13">
    <location>
        <begin position="306"/>
        <end position="358"/>
    </location>
</feature>
<evidence type="ECO:0000256" key="5">
    <source>
        <dbReference type="ARBA" id="ARBA00022692"/>
    </source>
</evidence>
<keyword evidence="3" id="KW-0597">Phosphoprotein</keyword>
<dbReference type="Pfam" id="PF00672">
    <property type="entry name" value="HAMP"/>
    <property type="match status" value="1"/>
</dbReference>
<evidence type="ECO:0000313" key="14">
    <source>
        <dbReference type="EMBL" id="RTE11632.1"/>
    </source>
</evidence>
<dbReference type="SUPFAM" id="SSF55874">
    <property type="entry name" value="ATPase domain of HSP90 chaperone/DNA topoisomerase II/histidine kinase"/>
    <property type="match status" value="1"/>
</dbReference>
<dbReference type="Gene3D" id="3.30.450.20">
    <property type="entry name" value="PAS domain"/>
    <property type="match status" value="1"/>
</dbReference>
<evidence type="ECO:0000259" key="13">
    <source>
        <dbReference type="PROSITE" id="PS50885"/>
    </source>
</evidence>
<evidence type="ECO:0000256" key="4">
    <source>
        <dbReference type="ARBA" id="ARBA00022679"/>
    </source>
</evidence>
<keyword evidence="9 12" id="KW-1133">Transmembrane helix</keyword>
<proteinExistence type="predicted"/>
<dbReference type="Gene3D" id="3.30.565.10">
    <property type="entry name" value="Histidine kinase-like ATPase, C-terminal domain"/>
    <property type="match status" value="1"/>
</dbReference>
<evidence type="ECO:0000256" key="12">
    <source>
        <dbReference type="SAM" id="Phobius"/>
    </source>
</evidence>
<evidence type="ECO:0000313" key="15">
    <source>
        <dbReference type="Proteomes" id="UP000276128"/>
    </source>
</evidence>
<dbReference type="SUPFAM" id="SSF158472">
    <property type="entry name" value="HAMP domain-like"/>
    <property type="match status" value="1"/>
</dbReference>
<keyword evidence="8" id="KW-0067">ATP-binding</keyword>
<keyword evidence="10" id="KW-0902">Two-component regulatory system</keyword>
<keyword evidence="11 12" id="KW-0472">Membrane</keyword>
<dbReference type="RefSeq" id="WP_126139351.1">
    <property type="nucleotide sequence ID" value="NZ_RXHU01000005.1"/>
</dbReference>
<feature type="transmembrane region" description="Helical" evidence="12">
    <location>
        <begin position="285"/>
        <end position="308"/>
    </location>
</feature>
<accession>A0A430JKT2</accession>
<sequence length="579" mass="65666">MRRRISLPLKLFLIVFAFVLSCIILISQLSYRYVQKEIRTNDIYYTNQIVDKVDQYLTVNFSSFQTILFSVETSVKANIDNTEVIKKQLRELYELNSSYVSDIYLIKSDLSILGGSTPTRIFDEPLSDRKSLFDAVDTNRRTTFVSDPYKSKYSGWTVTMVRYLNGAPFPMAIAVDLDLNAIEEALFKINKKEQMNLALITASGKIIAGFSENRGPLNIQAHTFSIGETSAEQILDATGTSLQLHTKDGLPVSILKKPTEKFNWFIISINDESRMAAALSRLETFYIGLLIAGLLLSLFISFFIAKYIRNPLYALKTKMKRVEQGDLTTAVTMKRNDEFGDLSRAFDRMLQQIVELIRRGELHNELERKLEIQVLQSQINPHFLYNTLGSISNVIRLGQIEKVDVVIGSLISLLEYGIADASVKVSLRQELQNVSDYIAIQNIRYNRHFDLIAHIEEGLMDFPVFRMLLQPMVENSIFHGYNGGGIEGSITIHAYRKGSVVMIEVIDQGEGIPADQIQHILTAEPRDLEVKRKRIGLNNIHGRIRLHYGEQFGLQIISIPKEITCVRAVFPVGTFKGDA</sequence>
<dbReference type="AlphaFoldDB" id="A0A430JKT2"/>
<dbReference type="Pfam" id="PF02518">
    <property type="entry name" value="HATPase_c"/>
    <property type="match status" value="1"/>
</dbReference>
<reference evidence="14 15" key="1">
    <citation type="submission" date="2018-12" db="EMBL/GenBank/DDBJ databases">
        <title>Bacillus ochoae sp. nov., Paenibacillus whitsoniae sp. nov., Paenibacillus spiritus sp. nov. Isolated from the Mars Exploration Rover during spacecraft assembly.</title>
        <authorList>
            <person name="Seuylemezian A."/>
            <person name="Vaishampayan P."/>
        </authorList>
    </citation>
    <scope>NUCLEOTIDE SEQUENCE [LARGE SCALE GENOMIC DNA]</scope>
    <source>
        <strain evidence="14 15">MER 54</strain>
    </source>
</reference>
<dbReference type="PANTHER" id="PTHR34220:SF11">
    <property type="entry name" value="SENSOR PROTEIN KINASE HPTS"/>
    <property type="match status" value="1"/>
</dbReference>
<dbReference type="PROSITE" id="PS50885">
    <property type="entry name" value="HAMP"/>
    <property type="match status" value="1"/>
</dbReference>
<dbReference type="PROSITE" id="PS51257">
    <property type="entry name" value="PROKAR_LIPOPROTEIN"/>
    <property type="match status" value="1"/>
</dbReference>
<evidence type="ECO:0000256" key="1">
    <source>
        <dbReference type="ARBA" id="ARBA00004651"/>
    </source>
</evidence>
<evidence type="ECO:0000256" key="9">
    <source>
        <dbReference type="ARBA" id="ARBA00022989"/>
    </source>
</evidence>
<evidence type="ECO:0000256" key="8">
    <source>
        <dbReference type="ARBA" id="ARBA00022840"/>
    </source>
</evidence>
<dbReference type="SMART" id="SM00387">
    <property type="entry name" value="HATPase_c"/>
    <property type="match status" value="1"/>
</dbReference>
<dbReference type="InterPro" id="IPR010559">
    <property type="entry name" value="Sig_transdc_His_kin_internal"/>
</dbReference>
<dbReference type="GO" id="GO:0005524">
    <property type="term" value="F:ATP binding"/>
    <property type="evidence" value="ECO:0007669"/>
    <property type="project" value="UniProtKB-KW"/>
</dbReference>
<dbReference type="OrthoDB" id="9776552at2"/>
<feature type="transmembrane region" description="Helical" evidence="12">
    <location>
        <begin position="12"/>
        <end position="31"/>
    </location>
</feature>
<keyword evidence="4" id="KW-0808">Transferase</keyword>
<organism evidence="14 15">
    <name type="scientific">Paenibacillus whitsoniae</name>
    <dbReference type="NCBI Taxonomy" id="2496558"/>
    <lineage>
        <taxon>Bacteria</taxon>
        <taxon>Bacillati</taxon>
        <taxon>Bacillota</taxon>
        <taxon>Bacilli</taxon>
        <taxon>Bacillales</taxon>
        <taxon>Paenibacillaceae</taxon>
        <taxon>Paenibacillus</taxon>
    </lineage>
</organism>
<dbReference type="PANTHER" id="PTHR34220">
    <property type="entry name" value="SENSOR HISTIDINE KINASE YPDA"/>
    <property type="match status" value="1"/>
</dbReference>
<comment type="caution">
    <text evidence="14">The sequence shown here is derived from an EMBL/GenBank/DDBJ whole genome shotgun (WGS) entry which is preliminary data.</text>
</comment>
<dbReference type="GO" id="GO:0005886">
    <property type="term" value="C:plasma membrane"/>
    <property type="evidence" value="ECO:0007669"/>
    <property type="project" value="UniProtKB-SubCell"/>
</dbReference>
<evidence type="ECO:0000256" key="2">
    <source>
        <dbReference type="ARBA" id="ARBA00022475"/>
    </source>
</evidence>
<keyword evidence="5 12" id="KW-0812">Transmembrane</keyword>
<dbReference type="InterPro" id="IPR050640">
    <property type="entry name" value="Bact_2-comp_sensor_kinase"/>
</dbReference>
<dbReference type="Pfam" id="PF06580">
    <property type="entry name" value="His_kinase"/>
    <property type="match status" value="1"/>
</dbReference>
<protein>
    <submittedName>
        <fullName evidence="14">HAMP domain-containing protein</fullName>
    </submittedName>
</protein>
<evidence type="ECO:0000256" key="10">
    <source>
        <dbReference type="ARBA" id="ARBA00023012"/>
    </source>
</evidence>
<dbReference type="CDD" id="cd18773">
    <property type="entry name" value="PDC1_HK_sensor"/>
    <property type="match status" value="1"/>
</dbReference>
<dbReference type="Gene3D" id="6.10.340.10">
    <property type="match status" value="1"/>
</dbReference>
<evidence type="ECO:0000256" key="7">
    <source>
        <dbReference type="ARBA" id="ARBA00022777"/>
    </source>
</evidence>
<dbReference type="CDD" id="cd06225">
    <property type="entry name" value="HAMP"/>
    <property type="match status" value="1"/>
</dbReference>
<name>A0A430JKT2_9BACL</name>
<keyword evidence="15" id="KW-1185">Reference proteome</keyword>
<dbReference type="EMBL" id="RXHU01000005">
    <property type="protein sequence ID" value="RTE11632.1"/>
    <property type="molecule type" value="Genomic_DNA"/>
</dbReference>
<comment type="subcellular location">
    <subcellularLocation>
        <location evidence="1">Cell membrane</location>
        <topology evidence="1">Multi-pass membrane protein</topology>
    </subcellularLocation>
</comment>
<dbReference type="SMART" id="SM00304">
    <property type="entry name" value="HAMP"/>
    <property type="match status" value="1"/>
</dbReference>